<dbReference type="InterPro" id="IPR011009">
    <property type="entry name" value="Kinase-like_dom_sf"/>
</dbReference>
<sequence>MLGFVDGEVAGRPWPAWVADDARAVSVARLLRRLDDALLPLGVPAGLPPSPIRADVAARPGPPPTFLGHRDVTPENTVFRDGQASALIDFDLVRPSSRVDEVTNLLLWWGAWAPPADREDAVRDVDAAVRGRLLVDAYGLDDADRRWVVPVSISAAERSWHSMRELAETHGGGWARMWADGVGDRIRRREAWLREHAAALDAALRD</sequence>
<organism evidence="2 3">
    <name type="scientific">Angustibacter aerolatus</name>
    <dbReference type="NCBI Taxonomy" id="1162965"/>
    <lineage>
        <taxon>Bacteria</taxon>
        <taxon>Bacillati</taxon>
        <taxon>Actinomycetota</taxon>
        <taxon>Actinomycetes</taxon>
        <taxon>Kineosporiales</taxon>
        <taxon>Kineosporiaceae</taxon>
    </lineage>
</organism>
<keyword evidence="3" id="KW-1185">Reference proteome</keyword>
<evidence type="ECO:0000259" key="1">
    <source>
        <dbReference type="Pfam" id="PF01636"/>
    </source>
</evidence>
<dbReference type="InterPro" id="IPR002575">
    <property type="entry name" value="Aminoglycoside_PTrfase"/>
</dbReference>
<gene>
    <name evidence="2" type="ORF">GCM10025868_00740</name>
</gene>
<reference evidence="3" key="1">
    <citation type="journal article" date="2019" name="Int. J. Syst. Evol. Microbiol.">
        <title>The Global Catalogue of Microorganisms (GCM) 10K type strain sequencing project: providing services to taxonomists for standard genome sequencing and annotation.</title>
        <authorList>
            <consortium name="The Broad Institute Genomics Platform"/>
            <consortium name="The Broad Institute Genome Sequencing Center for Infectious Disease"/>
            <person name="Wu L."/>
            <person name="Ma J."/>
        </authorList>
    </citation>
    <scope>NUCLEOTIDE SEQUENCE [LARGE SCALE GENOMIC DNA]</scope>
    <source>
        <strain evidence="3">NBRC 108730</strain>
    </source>
</reference>
<comment type="caution">
    <text evidence="2">The sequence shown here is derived from an EMBL/GenBank/DDBJ whole genome shotgun (WGS) entry which is preliminary data.</text>
</comment>
<proteinExistence type="predicted"/>
<protein>
    <recommendedName>
        <fullName evidence="1">Aminoglycoside phosphotransferase domain-containing protein</fullName>
    </recommendedName>
</protein>
<dbReference type="Pfam" id="PF01636">
    <property type="entry name" value="APH"/>
    <property type="match status" value="1"/>
</dbReference>
<accession>A0ABQ6JAK7</accession>
<evidence type="ECO:0000313" key="2">
    <source>
        <dbReference type="EMBL" id="GMA84824.1"/>
    </source>
</evidence>
<dbReference type="SUPFAM" id="SSF56112">
    <property type="entry name" value="Protein kinase-like (PK-like)"/>
    <property type="match status" value="1"/>
</dbReference>
<dbReference type="Proteomes" id="UP001157017">
    <property type="component" value="Unassembled WGS sequence"/>
</dbReference>
<dbReference type="EMBL" id="BSUZ01000001">
    <property type="protein sequence ID" value="GMA84824.1"/>
    <property type="molecule type" value="Genomic_DNA"/>
</dbReference>
<evidence type="ECO:0000313" key="3">
    <source>
        <dbReference type="Proteomes" id="UP001157017"/>
    </source>
</evidence>
<feature type="domain" description="Aminoglycoside phosphotransferase" evidence="1">
    <location>
        <begin position="44"/>
        <end position="125"/>
    </location>
</feature>
<name>A0ABQ6JAK7_9ACTN</name>